<evidence type="ECO:0008006" key="3">
    <source>
        <dbReference type="Google" id="ProtNLM"/>
    </source>
</evidence>
<gene>
    <name evidence="1" type="ORF">J2Z71_000070</name>
</gene>
<keyword evidence="2" id="KW-1185">Reference proteome</keyword>
<sequence length="60" mass="6879">MKKKEINTCKKCGMVTCEKEYCINCKISDRNIIGFVGLTCTFPDMVRSTIRKINKNKSSK</sequence>
<organism evidence="1 2">
    <name type="scientific">Peptoniphilus stercorisuis</name>
    <dbReference type="NCBI Taxonomy" id="1436965"/>
    <lineage>
        <taxon>Bacteria</taxon>
        <taxon>Bacillati</taxon>
        <taxon>Bacillota</taxon>
        <taxon>Tissierellia</taxon>
        <taxon>Tissierellales</taxon>
        <taxon>Peptoniphilaceae</taxon>
        <taxon>Peptoniphilus</taxon>
    </lineage>
</organism>
<comment type="caution">
    <text evidence="1">The sequence shown here is derived from an EMBL/GenBank/DDBJ whole genome shotgun (WGS) entry which is preliminary data.</text>
</comment>
<dbReference type="EMBL" id="JAGGLJ010000001">
    <property type="protein sequence ID" value="MBP2024555.1"/>
    <property type="molecule type" value="Genomic_DNA"/>
</dbReference>
<evidence type="ECO:0000313" key="1">
    <source>
        <dbReference type="EMBL" id="MBP2024555.1"/>
    </source>
</evidence>
<accession>A0ABS4KB35</accession>
<protein>
    <recommendedName>
        <fullName evidence="3">DUF2116 family Zn-ribbon domain-containing protein</fullName>
    </recommendedName>
</protein>
<name>A0ABS4KB35_9FIRM</name>
<evidence type="ECO:0000313" key="2">
    <source>
        <dbReference type="Proteomes" id="UP001519306"/>
    </source>
</evidence>
<dbReference type="RefSeq" id="WP_210059860.1">
    <property type="nucleotide sequence ID" value="NZ_JAGGLJ010000001.1"/>
</dbReference>
<proteinExistence type="predicted"/>
<dbReference type="Proteomes" id="UP001519306">
    <property type="component" value="Unassembled WGS sequence"/>
</dbReference>
<reference evidence="1 2" key="1">
    <citation type="submission" date="2021-03" db="EMBL/GenBank/DDBJ databases">
        <title>Genomic Encyclopedia of Type Strains, Phase IV (KMG-IV): sequencing the most valuable type-strain genomes for metagenomic binning, comparative biology and taxonomic classification.</title>
        <authorList>
            <person name="Goeker M."/>
        </authorList>
    </citation>
    <scope>NUCLEOTIDE SEQUENCE [LARGE SCALE GENOMIC DNA]</scope>
    <source>
        <strain evidence="1 2">DSM 27563</strain>
    </source>
</reference>